<dbReference type="InterPro" id="IPR001245">
    <property type="entry name" value="Ser-Thr/Tyr_kinase_cat_dom"/>
</dbReference>
<evidence type="ECO:0000313" key="3">
    <source>
        <dbReference type="Proteomes" id="UP001141552"/>
    </source>
</evidence>
<dbReference type="EMBL" id="JAKUCV010002606">
    <property type="protein sequence ID" value="KAJ4842041.1"/>
    <property type="molecule type" value="Genomic_DNA"/>
</dbReference>
<dbReference type="Pfam" id="PF07714">
    <property type="entry name" value="PK_Tyr_Ser-Thr"/>
    <property type="match status" value="1"/>
</dbReference>
<comment type="caution">
    <text evidence="2">The sequence shown here is derived from an EMBL/GenBank/DDBJ whole genome shotgun (WGS) entry which is preliminary data.</text>
</comment>
<dbReference type="AlphaFoldDB" id="A0A9Q0JGT3"/>
<reference evidence="2" key="2">
    <citation type="journal article" date="2023" name="Plants (Basel)">
        <title>Annotation of the Turnera subulata (Passifloraceae) Draft Genome Reveals the S-Locus Evolved after the Divergence of Turneroideae from Passifloroideae in a Stepwise Manner.</title>
        <authorList>
            <person name="Henning P.M."/>
            <person name="Roalson E.H."/>
            <person name="Mir W."/>
            <person name="McCubbin A.G."/>
            <person name="Shore J.S."/>
        </authorList>
    </citation>
    <scope>NUCLEOTIDE SEQUENCE</scope>
    <source>
        <strain evidence="2">F60SS</strain>
    </source>
</reference>
<evidence type="ECO:0000259" key="1">
    <source>
        <dbReference type="PROSITE" id="PS50011"/>
    </source>
</evidence>
<dbReference type="Proteomes" id="UP001141552">
    <property type="component" value="Unassembled WGS sequence"/>
</dbReference>
<dbReference type="InterPro" id="IPR052611">
    <property type="entry name" value="Plant_RLK_LysM"/>
</dbReference>
<dbReference type="PROSITE" id="PS50011">
    <property type="entry name" value="PROTEIN_KINASE_DOM"/>
    <property type="match status" value="1"/>
</dbReference>
<reference evidence="2" key="1">
    <citation type="submission" date="2022-02" db="EMBL/GenBank/DDBJ databases">
        <authorList>
            <person name="Henning P.M."/>
            <person name="McCubbin A.G."/>
            <person name="Shore J.S."/>
        </authorList>
    </citation>
    <scope>NUCLEOTIDE SEQUENCE</scope>
    <source>
        <strain evidence="2">F60SS</strain>
        <tissue evidence="2">Leaves</tissue>
    </source>
</reference>
<dbReference type="PANTHER" id="PTHR45927">
    <property type="entry name" value="LYSM-DOMAIN RECEPTOR-LIKE KINASE-RELATED"/>
    <property type="match status" value="1"/>
</dbReference>
<keyword evidence="3" id="KW-1185">Reference proteome</keyword>
<dbReference type="SUPFAM" id="SSF56112">
    <property type="entry name" value="Protein kinase-like (PK-like)"/>
    <property type="match status" value="1"/>
</dbReference>
<dbReference type="SMART" id="SM00219">
    <property type="entry name" value="TyrKc"/>
    <property type="match status" value="1"/>
</dbReference>
<dbReference type="InterPro" id="IPR011009">
    <property type="entry name" value="Kinase-like_dom_sf"/>
</dbReference>
<dbReference type="GO" id="GO:0005524">
    <property type="term" value="F:ATP binding"/>
    <property type="evidence" value="ECO:0007669"/>
    <property type="project" value="InterPro"/>
</dbReference>
<accession>A0A9Q0JGT3</accession>
<proteinExistence type="predicted"/>
<dbReference type="OrthoDB" id="850341at2759"/>
<dbReference type="InterPro" id="IPR000719">
    <property type="entry name" value="Prot_kinase_dom"/>
</dbReference>
<feature type="domain" description="Protein kinase" evidence="1">
    <location>
        <begin position="1"/>
        <end position="143"/>
    </location>
</feature>
<gene>
    <name evidence="2" type="ORF">Tsubulata_039423</name>
</gene>
<dbReference type="GO" id="GO:0004713">
    <property type="term" value="F:protein tyrosine kinase activity"/>
    <property type="evidence" value="ECO:0007669"/>
    <property type="project" value="InterPro"/>
</dbReference>
<name>A0A9Q0JGT3_9ROSI</name>
<evidence type="ECO:0000313" key="2">
    <source>
        <dbReference type="EMBL" id="KAJ4842041.1"/>
    </source>
</evidence>
<dbReference type="PANTHER" id="PTHR45927:SF5">
    <property type="entry name" value="PROTEIN KINASE DOMAIN-CONTAINING PROTEIN"/>
    <property type="match status" value="1"/>
</dbReference>
<organism evidence="2 3">
    <name type="scientific">Turnera subulata</name>
    <dbReference type="NCBI Taxonomy" id="218843"/>
    <lineage>
        <taxon>Eukaryota</taxon>
        <taxon>Viridiplantae</taxon>
        <taxon>Streptophyta</taxon>
        <taxon>Embryophyta</taxon>
        <taxon>Tracheophyta</taxon>
        <taxon>Spermatophyta</taxon>
        <taxon>Magnoliopsida</taxon>
        <taxon>eudicotyledons</taxon>
        <taxon>Gunneridae</taxon>
        <taxon>Pentapetalae</taxon>
        <taxon>rosids</taxon>
        <taxon>fabids</taxon>
        <taxon>Malpighiales</taxon>
        <taxon>Passifloraceae</taxon>
        <taxon>Turnera</taxon>
    </lineage>
</organism>
<dbReference type="InterPro" id="IPR020635">
    <property type="entry name" value="Tyr_kinase_cat_dom"/>
</dbReference>
<dbReference type="InterPro" id="IPR008266">
    <property type="entry name" value="Tyr_kinase_AS"/>
</dbReference>
<dbReference type="Gene3D" id="1.10.510.10">
    <property type="entry name" value="Transferase(Phosphotransferase) domain 1"/>
    <property type="match status" value="1"/>
</dbReference>
<sequence>MRKHVSDEVNSLRKINHFNLISLYAACQHQGGFYLIYELMENGCLRDWIHKQTFCEFQSWSQRIQIALDVANGLHYIHNFTDPPYVHRDISSCNILLSRHFRANIPNFSLACLAEAEEYVNSSMSLAMGGKGYLAPELGDSRD</sequence>
<dbReference type="PROSITE" id="PS00109">
    <property type="entry name" value="PROTEIN_KINASE_TYR"/>
    <property type="match status" value="1"/>
</dbReference>
<protein>
    <recommendedName>
        <fullName evidence="1">Protein kinase domain-containing protein</fullName>
    </recommendedName>
</protein>